<reference evidence="1" key="2">
    <citation type="submission" date="2023-06" db="EMBL/GenBank/DDBJ databases">
        <authorList>
            <person name="Ma L."/>
            <person name="Liu K.-W."/>
            <person name="Li Z."/>
            <person name="Hsiao Y.-Y."/>
            <person name="Qi Y."/>
            <person name="Fu T."/>
            <person name="Tang G."/>
            <person name="Zhang D."/>
            <person name="Sun W.-H."/>
            <person name="Liu D.-K."/>
            <person name="Li Y."/>
            <person name="Chen G.-Z."/>
            <person name="Liu X.-D."/>
            <person name="Liao X.-Y."/>
            <person name="Jiang Y.-T."/>
            <person name="Yu X."/>
            <person name="Hao Y."/>
            <person name="Huang J."/>
            <person name="Zhao X.-W."/>
            <person name="Ke S."/>
            <person name="Chen Y.-Y."/>
            <person name="Wu W.-L."/>
            <person name="Hsu J.-L."/>
            <person name="Lin Y.-F."/>
            <person name="Huang M.-D."/>
            <person name="Li C.-Y."/>
            <person name="Huang L."/>
            <person name="Wang Z.-W."/>
            <person name="Zhao X."/>
            <person name="Zhong W.-Y."/>
            <person name="Peng D.-H."/>
            <person name="Ahmad S."/>
            <person name="Lan S."/>
            <person name="Zhang J.-S."/>
            <person name="Tsai W.-C."/>
            <person name="Van De Peer Y."/>
            <person name="Liu Z.-J."/>
        </authorList>
    </citation>
    <scope>NUCLEOTIDE SEQUENCE</scope>
    <source>
        <strain evidence="1">CP</strain>
        <tissue evidence="1">Leaves</tissue>
    </source>
</reference>
<proteinExistence type="predicted"/>
<gene>
    <name evidence="1" type="ORF">QJS10_CPB18g00570</name>
</gene>
<keyword evidence="2" id="KW-1185">Reference proteome</keyword>
<name>A0AAV9CNF3_ACOCL</name>
<sequence>MQVICEPLIPSGPKPFKYFEMWESTLPSKPLLKQPGEHRSSATLYIGCLGVQTDVLVSTTKTSPPFEGPGFKS</sequence>
<dbReference type="AlphaFoldDB" id="A0AAV9CNF3"/>
<reference evidence="1" key="1">
    <citation type="journal article" date="2023" name="Nat. Commun.">
        <title>Diploid and tetraploid genomes of Acorus and the evolution of monocots.</title>
        <authorList>
            <person name="Ma L."/>
            <person name="Liu K.W."/>
            <person name="Li Z."/>
            <person name="Hsiao Y.Y."/>
            <person name="Qi Y."/>
            <person name="Fu T."/>
            <person name="Tang G.D."/>
            <person name="Zhang D."/>
            <person name="Sun W.H."/>
            <person name="Liu D.K."/>
            <person name="Li Y."/>
            <person name="Chen G.Z."/>
            <person name="Liu X.D."/>
            <person name="Liao X.Y."/>
            <person name="Jiang Y.T."/>
            <person name="Yu X."/>
            <person name="Hao Y."/>
            <person name="Huang J."/>
            <person name="Zhao X.W."/>
            <person name="Ke S."/>
            <person name="Chen Y.Y."/>
            <person name="Wu W.L."/>
            <person name="Hsu J.L."/>
            <person name="Lin Y.F."/>
            <person name="Huang M.D."/>
            <person name="Li C.Y."/>
            <person name="Huang L."/>
            <person name="Wang Z.W."/>
            <person name="Zhao X."/>
            <person name="Zhong W.Y."/>
            <person name="Peng D.H."/>
            <person name="Ahmad S."/>
            <person name="Lan S."/>
            <person name="Zhang J.S."/>
            <person name="Tsai W.C."/>
            <person name="Van de Peer Y."/>
            <person name="Liu Z.J."/>
        </authorList>
    </citation>
    <scope>NUCLEOTIDE SEQUENCE</scope>
    <source>
        <strain evidence="1">CP</strain>
    </source>
</reference>
<dbReference type="EMBL" id="JAUJYO010000018">
    <property type="protein sequence ID" value="KAK1290199.1"/>
    <property type="molecule type" value="Genomic_DNA"/>
</dbReference>
<dbReference type="Proteomes" id="UP001180020">
    <property type="component" value="Unassembled WGS sequence"/>
</dbReference>
<organism evidence="1 2">
    <name type="scientific">Acorus calamus</name>
    <name type="common">Sweet flag</name>
    <dbReference type="NCBI Taxonomy" id="4465"/>
    <lineage>
        <taxon>Eukaryota</taxon>
        <taxon>Viridiplantae</taxon>
        <taxon>Streptophyta</taxon>
        <taxon>Embryophyta</taxon>
        <taxon>Tracheophyta</taxon>
        <taxon>Spermatophyta</taxon>
        <taxon>Magnoliopsida</taxon>
        <taxon>Liliopsida</taxon>
        <taxon>Acoraceae</taxon>
        <taxon>Acorus</taxon>
    </lineage>
</organism>
<protein>
    <submittedName>
        <fullName evidence="1">Uncharacterized protein</fullName>
    </submittedName>
</protein>
<evidence type="ECO:0000313" key="2">
    <source>
        <dbReference type="Proteomes" id="UP001180020"/>
    </source>
</evidence>
<accession>A0AAV9CNF3</accession>
<evidence type="ECO:0000313" key="1">
    <source>
        <dbReference type="EMBL" id="KAK1290199.1"/>
    </source>
</evidence>
<comment type="caution">
    <text evidence="1">The sequence shown here is derived from an EMBL/GenBank/DDBJ whole genome shotgun (WGS) entry which is preliminary data.</text>
</comment>